<reference evidence="1 2" key="1">
    <citation type="journal article" date="2021" name="Front. Genet.">
        <title>Chromosome-Level Genome Assembly Reveals Significant Gene Expansion in the Toll and IMD Signaling Pathways of Dendrolimus kikuchii.</title>
        <authorList>
            <person name="Zhou J."/>
            <person name="Wu P."/>
            <person name="Xiong Z."/>
            <person name="Liu N."/>
            <person name="Zhao N."/>
            <person name="Ji M."/>
            <person name="Qiu Y."/>
            <person name="Yang B."/>
        </authorList>
    </citation>
    <scope>NUCLEOTIDE SEQUENCE [LARGE SCALE GENOMIC DNA]</scope>
    <source>
        <strain evidence="1">Ann1</strain>
    </source>
</reference>
<proteinExistence type="predicted"/>
<sequence length="104" mass="11604">MNSGTVDASGFCALPWWRLCVERGEGARGRRGRSRRYEVDRRAVARRSEEPARRAARGEDVQEGGGRRVRGAVRVWGAGGRRAAMVGRDSRSESAARLWAPRHE</sequence>
<keyword evidence="2" id="KW-1185">Reference proteome</keyword>
<evidence type="ECO:0000313" key="1">
    <source>
        <dbReference type="EMBL" id="KAJ0177627.1"/>
    </source>
</evidence>
<name>A0ACC1D261_9NEOP</name>
<evidence type="ECO:0000313" key="2">
    <source>
        <dbReference type="Proteomes" id="UP000824533"/>
    </source>
</evidence>
<dbReference type="EMBL" id="CM034397">
    <property type="protein sequence ID" value="KAJ0177627.1"/>
    <property type="molecule type" value="Genomic_DNA"/>
</dbReference>
<dbReference type="Proteomes" id="UP000824533">
    <property type="component" value="Linkage Group LG11"/>
</dbReference>
<comment type="caution">
    <text evidence="1">The sequence shown here is derived from an EMBL/GenBank/DDBJ whole genome shotgun (WGS) entry which is preliminary data.</text>
</comment>
<organism evidence="1 2">
    <name type="scientific">Dendrolimus kikuchii</name>
    <dbReference type="NCBI Taxonomy" id="765133"/>
    <lineage>
        <taxon>Eukaryota</taxon>
        <taxon>Metazoa</taxon>
        <taxon>Ecdysozoa</taxon>
        <taxon>Arthropoda</taxon>
        <taxon>Hexapoda</taxon>
        <taxon>Insecta</taxon>
        <taxon>Pterygota</taxon>
        <taxon>Neoptera</taxon>
        <taxon>Endopterygota</taxon>
        <taxon>Lepidoptera</taxon>
        <taxon>Glossata</taxon>
        <taxon>Ditrysia</taxon>
        <taxon>Bombycoidea</taxon>
        <taxon>Lasiocampidae</taxon>
        <taxon>Dendrolimus</taxon>
    </lineage>
</organism>
<protein>
    <submittedName>
        <fullName evidence="1">Uncharacterized protein</fullName>
    </submittedName>
</protein>
<accession>A0ACC1D261</accession>
<gene>
    <name evidence="1" type="ORF">K1T71_006500</name>
</gene>